<organism evidence="1 2">
    <name type="scientific">Moumouvirus australiensis</name>
    <dbReference type="NCBI Taxonomy" id="2109587"/>
    <lineage>
        <taxon>Viruses</taxon>
        <taxon>Varidnaviria</taxon>
        <taxon>Bamfordvirae</taxon>
        <taxon>Nucleocytoviricota</taxon>
        <taxon>Megaviricetes</taxon>
        <taxon>Imitervirales</taxon>
        <taxon>Mimiviridae</taxon>
        <taxon>Megamimivirinae</taxon>
        <taxon>Moumouvirus</taxon>
        <taxon>Moumouvirus australiense</taxon>
    </lineage>
</organism>
<protein>
    <submittedName>
        <fullName evidence="1">Formamidopyrimidine-DNA glycosylase</fullName>
    </submittedName>
</protein>
<dbReference type="InterPro" id="IPR035937">
    <property type="entry name" value="FPG_N"/>
</dbReference>
<dbReference type="GO" id="GO:0000703">
    <property type="term" value="F:oxidized pyrimidine nucleobase lesion DNA N-glycosylase activity"/>
    <property type="evidence" value="ECO:0007669"/>
    <property type="project" value="TreeGrafter"/>
</dbReference>
<dbReference type="SUPFAM" id="SSF81624">
    <property type="entry name" value="N-terminal domain of MutM-like DNA repair proteins"/>
    <property type="match status" value="1"/>
</dbReference>
<dbReference type="InterPro" id="IPR010979">
    <property type="entry name" value="Ribosomal_uS13-like_H2TH"/>
</dbReference>
<accession>A0A2P1EL35</accession>
<dbReference type="PANTHER" id="PTHR42697:SF1">
    <property type="entry name" value="ENDONUCLEASE 8"/>
    <property type="match status" value="1"/>
</dbReference>
<dbReference type="Gene3D" id="1.10.8.50">
    <property type="match status" value="1"/>
</dbReference>
<dbReference type="GO" id="GO:0003906">
    <property type="term" value="F:DNA-(apurinic or apyrimidinic site) endonuclease activity"/>
    <property type="evidence" value="ECO:0007669"/>
    <property type="project" value="TreeGrafter"/>
</dbReference>
<evidence type="ECO:0000313" key="2">
    <source>
        <dbReference type="Proteomes" id="UP000289600"/>
    </source>
</evidence>
<dbReference type="GO" id="GO:0006284">
    <property type="term" value="P:base-excision repair"/>
    <property type="evidence" value="ECO:0007669"/>
    <property type="project" value="TreeGrafter"/>
</dbReference>
<dbReference type="Proteomes" id="UP000289600">
    <property type="component" value="Segment"/>
</dbReference>
<reference evidence="2" key="1">
    <citation type="submission" date="2018-01" db="EMBL/GenBank/DDBJ databases">
        <title>Testimony of 'menage a trois' revealed by the proteome of Megavirus virophage.</title>
        <authorList>
            <person name="Jeudy S."/>
            <person name="Bertaux L."/>
            <person name="Alempic J.-M."/>
            <person name="Lartigue A."/>
            <person name="Legendre M."/>
            <person name="Philippe N."/>
            <person name="Beucher L."/>
            <person name="Biondi E."/>
            <person name="Juul S."/>
            <person name="Turner D."/>
            <person name="Coute Y."/>
            <person name="Claverie J.-M."/>
            <person name="Abergel C."/>
        </authorList>
    </citation>
    <scope>NUCLEOTIDE SEQUENCE [LARGE SCALE GENOMIC DNA]</scope>
</reference>
<proteinExistence type="predicted"/>
<dbReference type="EMBL" id="MG807320">
    <property type="protein sequence ID" value="AVL94606.1"/>
    <property type="molecule type" value="Genomic_DNA"/>
</dbReference>
<name>A0A2P1EL35_9VIRU</name>
<sequence length="286" mass="33836">MVESPRIRITYEKIKFTKGKIICQISGTSYKKMNVNLEGYIIRKWWYAGKYIYIHIIKENNPEYVIRTHMMMYGKILLDNENENINPKLRAFMIMKLSQGNSCDQKSKKIILSWYLSQIKLLDPNCEKIIKTNYSECSSRKAILDSIKLMKYDLSNKNFNKKLYMSHLEEGINKYGNEILTDFLLNQEYFPGVGNILQQEALYKCKLLPTNLVKNTNMDEFNCLVYSLENVIKLLYESYTRKNQGLPHIPIFEIYHKSYCPLGHKTITKYIGHRNRKTTWCPICQK</sequence>
<keyword evidence="2" id="KW-1185">Reference proteome</keyword>
<gene>
    <name evidence="1" type="ORF">mc_220</name>
</gene>
<dbReference type="GO" id="GO:0003676">
    <property type="term" value="F:nucleic acid binding"/>
    <property type="evidence" value="ECO:0007669"/>
    <property type="project" value="InterPro"/>
</dbReference>
<dbReference type="SUPFAM" id="SSF46946">
    <property type="entry name" value="S13-like H2TH domain"/>
    <property type="match status" value="1"/>
</dbReference>
<dbReference type="PANTHER" id="PTHR42697">
    <property type="entry name" value="ENDONUCLEASE 8"/>
    <property type="match status" value="1"/>
</dbReference>
<dbReference type="Gene3D" id="3.20.190.10">
    <property type="entry name" value="MutM-like, N-terminal"/>
    <property type="match status" value="1"/>
</dbReference>
<evidence type="ECO:0000313" key="1">
    <source>
        <dbReference type="EMBL" id="AVL94606.1"/>
    </source>
</evidence>